<feature type="signal peptide" evidence="2">
    <location>
        <begin position="1"/>
        <end position="18"/>
    </location>
</feature>
<accession>A0A4U5MTX0</accession>
<dbReference type="InterPro" id="IPR003582">
    <property type="entry name" value="ShKT_dom"/>
</dbReference>
<evidence type="ECO:0000259" key="3">
    <source>
        <dbReference type="PROSITE" id="PS51670"/>
    </source>
</evidence>
<dbReference type="AlphaFoldDB" id="A0A4U5MTX0"/>
<evidence type="ECO:0000256" key="1">
    <source>
        <dbReference type="PROSITE-ProRule" id="PRU01005"/>
    </source>
</evidence>
<name>A0A4U5MTX0_STECR</name>
<proteinExistence type="predicted"/>
<sequence length="144" mass="15961">MSLLKLGLLLAVTCAVQCCEDQLPNDCPKIDPDMCKTLAVAELCRKTCHACPTTLAPTTPKAICHDVATENCPSKVSECYKNKPIYSLWFRSMCPKSCGLCPGDCRDVDPIRCPRWLRYCSLDDVSIGPFTRKNCPVTCGLCWH</sequence>
<comment type="caution">
    <text evidence="4">The sequence shown here is derived from an EMBL/GenBank/DDBJ whole genome shotgun (WGS) entry which is preliminary data.</text>
</comment>
<dbReference type="Gene3D" id="1.10.10.1940">
    <property type="match status" value="2"/>
</dbReference>
<gene>
    <name evidence="4" type="ORF">L596_020491</name>
</gene>
<organism evidence="4 5">
    <name type="scientific">Steinernema carpocapsae</name>
    <name type="common">Entomopathogenic nematode</name>
    <dbReference type="NCBI Taxonomy" id="34508"/>
    <lineage>
        <taxon>Eukaryota</taxon>
        <taxon>Metazoa</taxon>
        <taxon>Ecdysozoa</taxon>
        <taxon>Nematoda</taxon>
        <taxon>Chromadorea</taxon>
        <taxon>Rhabditida</taxon>
        <taxon>Tylenchina</taxon>
        <taxon>Panagrolaimomorpha</taxon>
        <taxon>Strongyloidoidea</taxon>
        <taxon>Steinernematidae</taxon>
        <taxon>Steinernema</taxon>
    </lineage>
</organism>
<keyword evidence="2" id="KW-0732">Signal</keyword>
<keyword evidence="5" id="KW-1185">Reference proteome</keyword>
<feature type="chain" id="PRO_5020787884" description="ShKT domain-containing protein" evidence="2">
    <location>
        <begin position="19"/>
        <end position="144"/>
    </location>
</feature>
<dbReference type="Proteomes" id="UP000298663">
    <property type="component" value="Unassembled WGS sequence"/>
</dbReference>
<comment type="caution">
    <text evidence="1">Lacks conserved residue(s) required for the propagation of feature annotation.</text>
</comment>
<dbReference type="PANTHER" id="PTHR21724:SF109">
    <property type="entry name" value="SHKT DOMAIN-CONTAINING PROTEIN"/>
    <property type="match status" value="1"/>
</dbReference>
<protein>
    <recommendedName>
        <fullName evidence="3">ShKT domain-containing protein</fullName>
    </recommendedName>
</protein>
<evidence type="ECO:0000313" key="4">
    <source>
        <dbReference type="EMBL" id="TKR73148.1"/>
    </source>
</evidence>
<dbReference type="PANTHER" id="PTHR21724">
    <property type="entry name" value="SHKT DOMAIN-CONTAINING PROTEIN"/>
    <property type="match status" value="1"/>
</dbReference>
<feature type="domain" description="ShKT" evidence="3">
    <location>
        <begin position="105"/>
        <end position="142"/>
    </location>
</feature>
<evidence type="ECO:0000256" key="2">
    <source>
        <dbReference type="SAM" id="SignalP"/>
    </source>
</evidence>
<reference evidence="4 5" key="2">
    <citation type="journal article" date="2019" name="G3 (Bethesda)">
        <title>Hybrid Assembly of the Genome of the Entomopathogenic Nematode Steinernema carpocapsae Identifies the X-Chromosome.</title>
        <authorList>
            <person name="Serra L."/>
            <person name="Macchietto M."/>
            <person name="Macias-Munoz A."/>
            <person name="McGill C.J."/>
            <person name="Rodriguez I.M."/>
            <person name="Rodriguez B."/>
            <person name="Murad R."/>
            <person name="Mortazavi A."/>
        </authorList>
    </citation>
    <scope>NUCLEOTIDE SEQUENCE [LARGE SCALE GENOMIC DNA]</scope>
    <source>
        <strain evidence="4 5">ALL</strain>
    </source>
</reference>
<reference evidence="4 5" key="1">
    <citation type="journal article" date="2015" name="Genome Biol.">
        <title>Comparative genomics of Steinernema reveals deeply conserved gene regulatory networks.</title>
        <authorList>
            <person name="Dillman A.R."/>
            <person name="Macchietto M."/>
            <person name="Porter C.F."/>
            <person name="Rogers A."/>
            <person name="Williams B."/>
            <person name="Antoshechkin I."/>
            <person name="Lee M.M."/>
            <person name="Goodwin Z."/>
            <person name="Lu X."/>
            <person name="Lewis E.E."/>
            <person name="Goodrich-Blair H."/>
            <person name="Stock S.P."/>
            <person name="Adams B.J."/>
            <person name="Sternberg P.W."/>
            <person name="Mortazavi A."/>
        </authorList>
    </citation>
    <scope>NUCLEOTIDE SEQUENCE [LARGE SCALE GENOMIC DNA]</scope>
    <source>
        <strain evidence="4 5">ALL</strain>
    </source>
</reference>
<dbReference type="SMART" id="SM00254">
    <property type="entry name" value="ShKT"/>
    <property type="match status" value="3"/>
</dbReference>
<evidence type="ECO:0000313" key="5">
    <source>
        <dbReference type="Proteomes" id="UP000298663"/>
    </source>
</evidence>
<feature type="domain" description="ShKT" evidence="3">
    <location>
        <begin position="64"/>
        <end position="101"/>
    </location>
</feature>
<dbReference type="EMBL" id="AZBU02000006">
    <property type="protein sequence ID" value="TKR73148.1"/>
    <property type="molecule type" value="Genomic_DNA"/>
</dbReference>
<dbReference type="PROSITE" id="PS51670">
    <property type="entry name" value="SHKT"/>
    <property type="match status" value="2"/>
</dbReference>
<dbReference type="Pfam" id="PF01549">
    <property type="entry name" value="ShK"/>
    <property type="match status" value="3"/>
</dbReference>